<dbReference type="InterPro" id="IPR026992">
    <property type="entry name" value="DIOX_N"/>
</dbReference>
<keyword evidence="2" id="KW-0479">Metal-binding</keyword>
<evidence type="ECO:0000259" key="3">
    <source>
        <dbReference type="PROSITE" id="PS51471"/>
    </source>
</evidence>
<evidence type="ECO:0000256" key="2">
    <source>
        <dbReference type="RuleBase" id="RU003682"/>
    </source>
</evidence>
<dbReference type="RefSeq" id="WP_251956782.1">
    <property type="nucleotide sequence ID" value="NZ_AP025732.1"/>
</dbReference>
<dbReference type="Gene3D" id="2.60.120.330">
    <property type="entry name" value="B-lactam Antibiotic, Isopenicillin N Synthase, Chain"/>
    <property type="match status" value="1"/>
</dbReference>
<proteinExistence type="inferred from homology"/>
<dbReference type="PROSITE" id="PS51471">
    <property type="entry name" value="FE2OG_OXY"/>
    <property type="match status" value="1"/>
</dbReference>
<name>A0ABN6Q9W0_NOSCO</name>
<dbReference type="Pfam" id="PF14226">
    <property type="entry name" value="DIOX_N"/>
    <property type="match status" value="1"/>
</dbReference>
<dbReference type="InterPro" id="IPR005123">
    <property type="entry name" value="Oxoglu/Fe-dep_dioxygenase_dom"/>
</dbReference>
<accession>A0ABN6Q9W0</accession>
<keyword evidence="2" id="KW-0560">Oxidoreductase</keyword>
<dbReference type="Proteomes" id="UP001055453">
    <property type="component" value="Chromosome"/>
</dbReference>
<gene>
    <name evidence="4" type="ORF">ANSO36C_51420</name>
</gene>
<reference evidence="4" key="1">
    <citation type="submission" date="2022-04" db="EMBL/GenBank/DDBJ databases">
        <title>Complete genome sequence of a cyanobacterium, Nostoc sp. SO-36, isolated in Antarctica.</title>
        <authorList>
            <person name="Kanesaki Y."/>
            <person name="Effendi D."/>
            <person name="Sakamoto T."/>
            <person name="Ohtani S."/>
            <person name="Awai K."/>
        </authorList>
    </citation>
    <scope>NUCLEOTIDE SEQUENCE</scope>
    <source>
        <strain evidence="4">SO-36</strain>
    </source>
</reference>
<comment type="similarity">
    <text evidence="2">Belongs to the iron/ascorbate-dependent oxidoreductase family.</text>
</comment>
<dbReference type="InterPro" id="IPR050231">
    <property type="entry name" value="Iron_ascorbate_oxido_reductase"/>
</dbReference>
<dbReference type="SUPFAM" id="SSF51197">
    <property type="entry name" value="Clavaminate synthase-like"/>
    <property type="match status" value="1"/>
</dbReference>
<feature type="domain" description="Fe2OG dioxygenase" evidence="3">
    <location>
        <begin position="174"/>
        <end position="275"/>
    </location>
</feature>
<dbReference type="Pfam" id="PF03171">
    <property type="entry name" value="2OG-FeII_Oxy"/>
    <property type="match status" value="1"/>
</dbReference>
<organism evidence="4 5">
    <name type="scientific">Nostoc cf. commune SO-36</name>
    <dbReference type="NCBI Taxonomy" id="449208"/>
    <lineage>
        <taxon>Bacteria</taxon>
        <taxon>Bacillati</taxon>
        <taxon>Cyanobacteriota</taxon>
        <taxon>Cyanophyceae</taxon>
        <taxon>Nostocales</taxon>
        <taxon>Nostocaceae</taxon>
        <taxon>Nostoc</taxon>
    </lineage>
</organism>
<evidence type="ECO:0000313" key="5">
    <source>
        <dbReference type="Proteomes" id="UP001055453"/>
    </source>
</evidence>
<keyword evidence="5" id="KW-1185">Reference proteome</keyword>
<dbReference type="InterPro" id="IPR044861">
    <property type="entry name" value="IPNS-like_FE2OG_OXY"/>
</dbReference>
<dbReference type="PANTHER" id="PTHR47990">
    <property type="entry name" value="2-OXOGLUTARATE (2OG) AND FE(II)-DEPENDENT OXYGENASE SUPERFAMILY PROTEIN-RELATED"/>
    <property type="match status" value="1"/>
</dbReference>
<protein>
    <submittedName>
        <fullName evidence="4">Iron/ascorbate oxidoreductase</fullName>
    </submittedName>
</protein>
<keyword evidence="2" id="KW-0408">Iron</keyword>
<evidence type="ECO:0000313" key="4">
    <source>
        <dbReference type="EMBL" id="BDI19340.1"/>
    </source>
</evidence>
<dbReference type="InterPro" id="IPR027443">
    <property type="entry name" value="IPNS-like_sf"/>
</dbReference>
<sequence length="335" mass="38108">MTFLQVPIIDISGLIFQTNNSVDVIAEQIRQALQDYGFFYIVGHGIDEQLQQKLEHLSQQFFAQDVETKLKIRMAIGGKAWRGYFPVGNELTSGKPDLKEGIYFGAELEENHPLVKASIPMHGRNLFPSNIPQFRETVLEYIDSMTQLGHILMAGIALSLGLEKSYFADRYTKDPLRLFRIFNYPPNSLLSKSKWGVGEHTDYGVLTILKQDNVGGLQIKSKSGWIDAPPIPGSFVCNIGDMLDRMTQGLYRSTPHRVQNLSTSHRLSFPFFFDPNFNVEVKPIELKDVVVNDDKSDRWDKASVHEFRGTYGEYLLNKVSKVFPELRQKVIESAE</sequence>
<evidence type="ECO:0000256" key="1">
    <source>
        <dbReference type="ARBA" id="ARBA00004792"/>
    </source>
</evidence>
<dbReference type="PRINTS" id="PR00682">
    <property type="entry name" value="IPNSYNTHASE"/>
</dbReference>
<dbReference type="EMBL" id="AP025732">
    <property type="protein sequence ID" value="BDI19340.1"/>
    <property type="molecule type" value="Genomic_DNA"/>
</dbReference>
<comment type="pathway">
    <text evidence="1">Antibiotic biosynthesis.</text>
</comment>